<accession>A0ACC2S5P4</accession>
<dbReference type="Proteomes" id="UP001165960">
    <property type="component" value="Unassembled WGS sequence"/>
</dbReference>
<comment type="caution">
    <text evidence="1">The sequence shown here is derived from an EMBL/GenBank/DDBJ whole genome shotgun (WGS) entry which is preliminary data.</text>
</comment>
<name>A0ACC2S5P4_9FUNG</name>
<evidence type="ECO:0000313" key="2">
    <source>
        <dbReference type="Proteomes" id="UP001165960"/>
    </source>
</evidence>
<proteinExistence type="predicted"/>
<dbReference type="EMBL" id="QTSX02005772">
    <property type="protein sequence ID" value="KAJ9057708.1"/>
    <property type="molecule type" value="Genomic_DNA"/>
</dbReference>
<reference evidence="1" key="1">
    <citation type="submission" date="2022-04" db="EMBL/GenBank/DDBJ databases">
        <title>Genome of the entomopathogenic fungus Entomophthora muscae.</title>
        <authorList>
            <person name="Elya C."/>
            <person name="Lovett B.R."/>
            <person name="Lee E."/>
            <person name="Macias A.M."/>
            <person name="Hajek A.E."/>
            <person name="De Bivort B.L."/>
            <person name="Kasson M.T."/>
            <person name="De Fine Licht H.H."/>
            <person name="Stajich J.E."/>
        </authorList>
    </citation>
    <scope>NUCLEOTIDE SEQUENCE</scope>
    <source>
        <strain evidence="1">Berkeley</strain>
    </source>
</reference>
<organism evidence="1 2">
    <name type="scientific">Entomophthora muscae</name>
    <dbReference type="NCBI Taxonomy" id="34485"/>
    <lineage>
        <taxon>Eukaryota</taxon>
        <taxon>Fungi</taxon>
        <taxon>Fungi incertae sedis</taxon>
        <taxon>Zoopagomycota</taxon>
        <taxon>Entomophthoromycotina</taxon>
        <taxon>Entomophthoromycetes</taxon>
        <taxon>Entomophthorales</taxon>
        <taxon>Entomophthoraceae</taxon>
        <taxon>Entomophthora</taxon>
    </lineage>
</organism>
<sequence length="119" mass="13930">MSAMLDLLSYEDSGSQKSMTLVGNLVLCESKSVYHQHLHHMPDYLEWLLKMMYSLGGKTLEEYVQWEILLWEFILLGIVFLYSIFLPVNLNPFLLYGFCWLPSVWLIYAASAQILLQIY</sequence>
<keyword evidence="2" id="KW-1185">Reference proteome</keyword>
<protein>
    <submittedName>
        <fullName evidence="1">Uncharacterized protein</fullName>
    </submittedName>
</protein>
<gene>
    <name evidence="1" type="ORF">DSO57_1020043</name>
</gene>
<evidence type="ECO:0000313" key="1">
    <source>
        <dbReference type="EMBL" id="KAJ9057708.1"/>
    </source>
</evidence>